<name>X0UGS3_9ZZZZ</name>
<evidence type="ECO:0000313" key="1">
    <source>
        <dbReference type="EMBL" id="GAF98486.1"/>
    </source>
</evidence>
<dbReference type="EMBL" id="BARS01014969">
    <property type="protein sequence ID" value="GAF98486.1"/>
    <property type="molecule type" value="Genomic_DNA"/>
</dbReference>
<accession>X0UGS3</accession>
<organism evidence="1">
    <name type="scientific">marine sediment metagenome</name>
    <dbReference type="NCBI Taxonomy" id="412755"/>
    <lineage>
        <taxon>unclassified sequences</taxon>
        <taxon>metagenomes</taxon>
        <taxon>ecological metagenomes</taxon>
    </lineage>
</organism>
<feature type="non-terminal residue" evidence="1">
    <location>
        <position position="38"/>
    </location>
</feature>
<sequence>MVQEKIEAANKKVMKIILNGQPTLLDIGVAGEVIPGMT</sequence>
<reference evidence="1" key="1">
    <citation type="journal article" date="2014" name="Front. Microbiol.">
        <title>High frequency of phylogenetically diverse reductive dehalogenase-homologous genes in deep subseafloor sedimentary metagenomes.</title>
        <authorList>
            <person name="Kawai M."/>
            <person name="Futagami T."/>
            <person name="Toyoda A."/>
            <person name="Takaki Y."/>
            <person name="Nishi S."/>
            <person name="Hori S."/>
            <person name="Arai W."/>
            <person name="Tsubouchi T."/>
            <person name="Morono Y."/>
            <person name="Uchiyama I."/>
            <person name="Ito T."/>
            <person name="Fujiyama A."/>
            <person name="Inagaki F."/>
            <person name="Takami H."/>
        </authorList>
    </citation>
    <scope>NUCLEOTIDE SEQUENCE</scope>
    <source>
        <strain evidence="1">Expedition CK06-06</strain>
    </source>
</reference>
<comment type="caution">
    <text evidence="1">The sequence shown here is derived from an EMBL/GenBank/DDBJ whole genome shotgun (WGS) entry which is preliminary data.</text>
</comment>
<proteinExistence type="predicted"/>
<dbReference type="AlphaFoldDB" id="X0UGS3"/>
<gene>
    <name evidence="1" type="ORF">S01H1_24853</name>
</gene>
<protein>
    <submittedName>
        <fullName evidence="1">Uncharacterized protein</fullName>
    </submittedName>
</protein>